<accession>A0ABS8VH10</accession>
<dbReference type="PROSITE" id="PS50948">
    <property type="entry name" value="PAN"/>
    <property type="match status" value="1"/>
</dbReference>
<evidence type="ECO:0000256" key="3">
    <source>
        <dbReference type="ARBA" id="ARBA00022527"/>
    </source>
</evidence>
<evidence type="ECO:0000256" key="8">
    <source>
        <dbReference type="ARBA" id="ARBA00022840"/>
    </source>
</evidence>
<dbReference type="CDD" id="cd01098">
    <property type="entry name" value="PAN_AP_plant"/>
    <property type="match status" value="1"/>
</dbReference>
<evidence type="ECO:0000256" key="2">
    <source>
        <dbReference type="ARBA" id="ARBA00022475"/>
    </source>
</evidence>
<keyword evidence="5 13" id="KW-0732">Signal</keyword>
<evidence type="ECO:0000259" key="16">
    <source>
        <dbReference type="PROSITE" id="PS50948"/>
    </source>
</evidence>
<dbReference type="EC" id="2.7.11.1" evidence="11"/>
<evidence type="ECO:0000313" key="18">
    <source>
        <dbReference type="Proteomes" id="UP000823775"/>
    </source>
</evidence>
<evidence type="ECO:0000256" key="10">
    <source>
        <dbReference type="ARBA" id="ARBA00023180"/>
    </source>
</evidence>
<feature type="domain" description="Apple" evidence="16">
    <location>
        <begin position="342"/>
        <end position="427"/>
    </location>
</feature>
<feature type="domain" description="Protein kinase" evidence="14">
    <location>
        <begin position="526"/>
        <end position="803"/>
    </location>
</feature>
<keyword evidence="4 11" id="KW-0808">Transferase</keyword>
<protein>
    <recommendedName>
        <fullName evidence="11">Receptor-like serine/threonine-protein kinase</fullName>
        <ecNumber evidence="11">2.7.11.1</ecNumber>
    </recommendedName>
</protein>
<keyword evidence="3 11" id="KW-0723">Serine/threonine-protein kinase</keyword>
<evidence type="ECO:0000256" key="9">
    <source>
        <dbReference type="ARBA" id="ARBA00023157"/>
    </source>
</evidence>
<comment type="subcellular location">
    <subcellularLocation>
        <location evidence="1">Cell membrane</location>
        <topology evidence="1">Single-pass type I membrane protein</topology>
    </subcellularLocation>
</comment>
<keyword evidence="18" id="KW-1185">Reference proteome</keyword>
<evidence type="ECO:0000256" key="1">
    <source>
        <dbReference type="ARBA" id="ARBA00004251"/>
    </source>
</evidence>
<comment type="similarity">
    <text evidence="11">Belongs to the protein kinase superfamily. Ser/Thr protein kinase family.</text>
</comment>
<dbReference type="SMART" id="SM00220">
    <property type="entry name" value="S_TKc"/>
    <property type="match status" value="1"/>
</dbReference>
<dbReference type="PROSITE" id="PS00108">
    <property type="entry name" value="PROTEIN_KINASE_ST"/>
    <property type="match status" value="1"/>
</dbReference>
<dbReference type="SMART" id="SM00108">
    <property type="entry name" value="B_lectin"/>
    <property type="match status" value="1"/>
</dbReference>
<dbReference type="InterPro" id="IPR001480">
    <property type="entry name" value="Bulb-type_lectin_dom"/>
</dbReference>
<dbReference type="Pfam" id="PF00954">
    <property type="entry name" value="S_locus_glycop"/>
    <property type="match status" value="1"/>
</dbReference>
<dbReference type="CDD" id="cd00028">
    <property type="entry name" value="B_lectin"/>
    <property type="match status" value="1"/>
</dbReference>
<dbReference type="Gene3D" id="3.30.200.20">
    <property type="entry name" value="Phosphorylase Kinase, domain 1"/>
    <property type="match status" value="1"/>
</dbReference>
<evidence type="ECO:0000259" key="14">
    <source>
        <dbReference type="PROSITE" id="PS50011"/>
    </source>
</evidence>
<dbReference type="InterPro" id="IPR000719">
    <property type="entry name" value="Prot_kinase_dom"/>
</dbReference>
<evidence type="ECO:0000256" key="13">
    <source>
        <dbReference type="SAM" id="SignalP"/>
    </source>
</evidence>
<dbReference type="EMBL" id="JACEIK010004471">
    <property type="protein sequence ID" value="MCD9645562.1"/>
    <property type="molecule type" value="Genomic_DNA"/>
</dbReference>
<dbReference type="InterPro" id="IPR001245">
    <property type="entry name" value="Ser-Thr/Tyr_kinase_cat_dom"/>
</dbReference>
<keyword evidence="10" id="KW-0325">Glycoprotein</keyword>
<organism evidence="17 18">
    <name type="scientific">Datura stramonium</name>
    <name type="common">Jimsonweed</name>
    <name type="synonym">Common thornapple</name>
    <dbReference type="NCBI Taxonomy" id="4076"/>
    <lineage>
        <taxon>Eukaryota</taxon>
        <taxon>Viridiplantae</taxon>
        <taxon>Streptophyta</taxon>
        <taxon>Embryophyta</taxon>
        <taxon>Tracheophyta</taxon>
        <taxon>Spermatophyta</taxon>
        <taxon>Magnoliopsida</taxon>
        <taxon>eudicotyledons</taxon>
        <taxon>Gunneridae</taxon>
        <taxon>Pentapetalae</taxon>
        <taxon>asterids</taxon>
        <taxon>lamiids</taxon>
        <taxon>Solanales</taxon>
        <taxon>Solanaceae</taxon>
        <taxon>Solanoideae</taxon>
        <taxon>Datureae</taxon>
        <taxon>Datura</taxon>
    </lineage>
</organism>
<keyword evidence="7 11" id="KW-0418">Kinase</keyword>
<dbReference type="Proteomes" id="UP000823775">
    <property type="component" value="Unassembled WGS sequence"/>
</dbReference>
<dbReference type="PANTHER" id="PTHR27002">
    <property type="entry name" value="RECEPTOR-LIKE SERINE/THREONINE-PROTEIN KINASE SD1-8"/>
    <property type="match status" value="1"/>
</dbReference>
<comment type="caution">
    <text evidence="17">The sequence shown here is derived from an EMBL/GenBank/DDBJ whole genome shotgun (WGS) entry which is preliminary data.</text>
</comment>
<dbReference type="InterPro" id="IPR003609">
    <property type="entry name" value="Pan_app"/>
</dbReference>
<dbReference type="InterPro" id="IPR024171">
    <property type="entry name" value="SRK-like_kinase"/>
</dbReference>
<dbReference type="Gene3D" id="2.90.10.10">
    <property type="entry name" value="Bulb-type lectin domain"/>
    <property type="match status" value="1"/>
</dbReference>
<evidence type="ECO:0000256" key="5">
    <source>
        <dbReference type="ARBA" id="ARBA00022729"/>
    </source>
</evidence>
<evidence type="ECO:0000256" key="11">
    <source>
        <dbReference type="PIRNR" id="PIRNR000641"/>
    </source>
</evidence>
<proteinExistence type="inferred from homology"/>
<keyword evidence="8 11" id="KW-0067">ATP-binding</keyword>
<keyword evidence="9" id="KW-1015">Disulfide bond</keyword>
<dbReference type="CDD" id="cd14066">
    <property type="entry name" value="STKc_IRAK"/>
    <property type="match status" value="1"/>
</dbReference>
<dbReference type="InterPro" id="IPR000858">
    <property type="entry name" value="S_locus_glycoprot_dom"/>
</dbReference>
<comment type="catalytic activity">
    <reaction evidence="11">
        <text>L-seryl-[protein] + ATP = O-phospho-L-seryl-[protein] + ADP + H(+)</text>
        <dbReference type="Rhea" id="RHEA:17989"/>
        <dbReference type="Rhea" id="RHEA-COMP:9863"/>
        <dbReference type="Rhea" id="RHEA-COMP:11604"/>
        <dbReference type="ChEBI" id="CHEBI:15378"/>
        <dbReference type="ChEBI" id="CHEBI:29999"/>
        <dbReference type="ChEBI" id="CHEBI:30616"/>
        <dbReference type="ChEBI" id="CHEBI:83421"/>
        <dbReference type="ChEBI" id="CHEBI:456216"/>
        <dbReference type="EC" id="2.7.11.1"/>
    </reaction>
</comment>
<reference evidence="17 18" key="1">
    <citation type="journal article" date="2021" name="BMC Genomics">
        <title>Datura genome reveals duplications of psychoactive alkaloid biosynthetic genes and high mutation rate following tissue culture.</title>
        <authorList>
            <person name="Rajewski A."/>
            <person name="Carter-House D."/>
            <person name="Stajich J."/>
            <person name="Litt A."/>
        </authorList>
    </citation>
    <scope>NUCLEOTIDE SEQUENCE [LARGE SCALE GENOMIC DNA]</scope>
    <source>
        <strain evidence="17">AR-01</strain>
    </source>
</reference>
<dbReference type="SUPFAM" id="SSF51110">
    <property type="entry name" value="alpha-D-mannose-specific plant lectins"/>
    <property type="match status" value="1"/>
</dbReference>
<keyword evidence="12" id="KW-0472">Membrane</keyword>
<dbReference type="PROSITE" id="PS50927">
    <property type="entry name" value="BULB_LECTIN"/>
    <property type="match status" value="1"/>
</dbReference>
<name>A0ABS8VH10_DATST</name>
<feature type="chain" id="PRO_5046779957" description="Receptor-like serine/threonine-protein kinase" evidence="13">
    <location>
        <begin position="27"/>
        <end position="842"/>
    </location>
</feature>
<dbReference type="Pfam" id="PF07714">
    <property type="entry name" value="PK_Tyr_Ser-Thr"/>
    <property type="match status" value="1"/>
</dbReference>
<keyword evidence="6 11" id="KW-0547">Nucleotide-binding</keyword>
<keyword evidence="12" id="KW-1133">Transmembrane helix</keyword>
<evidence type="ECO:0000313" key="17">
    <source>
        <dbReference type="EMBL" id="MCD9645562.1"/>
    </source>
</evidence>
<evidence type="ECO:0000259" key="15">
    <source>
        <dbReference type="PROSITE" id="PS50927"/>
    </source>
</evidence>
<feature type="transmembrane region" description="Helical" evidence="12">
    <location>
        <begin position="440"/>
        <end position="461"/>
    </location>
</feature>
<gene>
    <name evidence="17" type="ORF">HAX54_034578</name>
</gene>
<evidence type="ECO:0000256" key="4">
    <source>
        <dbReference type="ARBA" id="ARBA00022679"/>
    </source>
</evidence>
<keyword evidence="12" id="KW-0812">Transmembrane</keyword>
<dbReference type="SUPFAM" id="SSF56112">
    <property type="entry name" value="Protein kinase-like (PK-like)"/>
    <property type="match status" value="1"/>
</dbReference>
<feature type="domain" description="Bulb-type lectin" evidence="15">
    <location>
        <begin position="27"/>
        <end position="147"/>
    </location>
</feature>
<dbReference type="PIRSF" id="PIRSF000641">
    <property type="entry name" value="SRK"/>
    <property type="match status" value="1"/>
</dbReference>
<comment type="catalytic activity">
    <reaction evidence="11">
        <text>L-threonyl-[protein] + ATP = O-phospho-L-threonyl-[protein] + ADP + H(+)</text>
        <dbReference type="Rhea" id="RHEA:46608"/>
        <dbReference type="Rhea" id="RHEA-COMP:11060"/>
        <dbReference type="Rhea" id="RHEA-COMP:11605"/>
        <dbReference type="ChEBI" id="CHEBI:15378"/>
        <dbReference type="ChEBI" id="CHEBI:30013"/>
        <dbReference type="ChEBI" id="CHEBI:30616"/>
        <dbReference type="ChEBI" id="CHEBI:61977"/>
        <dbReference type="ChEBI" id="CHEBI:456216"/>
        <dbReference type="EC" id="2.7.11.1"/>
    </reaction>
</comment>
<dbReference type="PANTHER" id="PTHR27002:SF947">
    <property type="entry name" value="RECEPTOR-LIKE SERINE_THREONINE-PROTEIN KINASE"/>
    <property type="match status" value="1"/>
</dbReference>
<dbReference type="PROSITE" id="PS50011">
    <property type="entry name" value="PROTEIN_KINASE_DOM"/>
    <property type="match status" value="1"/>
</dbReference>
<dbReference type="InterPro" id="IPR008271">
    <property type="entry name" value="Ser/Thr_kinase_AS"/>
</dbReference>
<sequence>MATDFRFPVWFLFLFILSYFSSFSSAADRVTLGEILKDGDNITSKGGDFVLGFFSPTGSSKRYLGIWYADIREKTVIWVANRHKPVHDKKGTFSIDKGNLVVKNGHGNLLWSSNVSVETRNSTACLIDDGNLVILNNDRDAGRLNSPLWESFLHPTDTFLPGMEVFIERQGKERKVFSSWTNESDPSPGRYSMGVDPRGAPQIVIWDGPNRRWRSGHFDGVEFTGVPNVTRSTFFSGFRIQKDNDGRLVITYTASNTSSLVRFQLTMTGSELQQRWDEDKGQWTTLQSRPEGGCDLYNFCGNFAKCDKEVCFCLEGFVPRVPVQWHAGDRTGGCVRRTELECRSNSSVSRNDSAKDDRFLALQRVKLPDYADIADINIDECKIRCLNDCSCNAYAFVRGINCMIWREDLVDIEHFQEGGNTLYVRLDPSEFGKRNKTIKIVVLSILVALAFVVTVAVWLVCRYRARKREPKSTNEIPKNHIVRSGEFSSEFSGPGDLNAEGHQGNGSELAFVSFSFSMVATATDDFSLANKLGQGGFGPVYKGRLPCGQEVAVKRLSQKSGQGDEEFKNEITLIAKLQHRNLVRLLGCCVEGEEKMLIYEYMPNKSLDTFLFDTARKSQLDWRKRFNIIEGIARGLLYLHRDSRLRIIHRDLKASNILLDEEMNPKISDFGMARIFGGNQNEANTNRVVGTYGYMAPEYAMEGLFSGKSDVYSFGILLLEIICGRRNTSFRTDEHSGIIGYAWEKWDEGRSMDLVDRSIWDGCQHDEALRCIHLALLCVQDLAVHRPNMSSVVLMLETDNVRLPLPRQPNYTSTRTVDEDIWPGNQDLPSSNNVTVSVLIGR</sequence>
<dbReference type="InterPro" id="IPR011009">
    <property type="entry name" value="Kinase-like_dom_sf"/>
</dbReference>
<dbReference type="Pfam" id="PF08276">
    <property type="entry name" value="PAN_2"/>
    <property type="match status" value="1"/>
</dbReference>
<dbReference type="InterPro" id="IPR036426">
    <property type="entry name" value="Bulb-type_lectin_dom_sf"/>
</dbReference>
<dbReference type="Gene3D" id="1.10.510.10">
    <property type="entry name" value="Transferase(Phosphotransferase) domain 1"/>
    <property type="match status" value="1"/>
</dbReference>
<dbReference type="Pfam" id="PF01453">
    <property type="entry name" value="B_lectin"/>
    <property type="match status" value="1"/>
</dbReference>
<dbReference type="SMART" id="SM00473">
    <property type="entry name" value="PAN_AP"/>
    <property type="match status" value="1"/>
</dbReference>
<evidence type="ECO:0000256" key="7">
    <source>
        <dbReference type="ARBA" id="ARBA00022777"/>
    </source>
</evidence>
<keyword evidence="2" id="KW-1003">Cell membrane</keyword>
<feature type="signal peptide" evidence="13">
    <location>
        <begin position="1"/>
        <end position="26"/>
    </location>
</feature>
<evidence type="ECO:0000256" key="12">
    <source>
        <dbReference type="SAM" id="Phobius"/>
    </source>
</evidence>
<evidence type="ECO:0000256" key="6">
    <source>
        <dbReference type="ARBA" id="ARBA00022741"/>
    </source>
</evidence>